<keyword evidence="2" id="KW-1185">Reference proteome</keyword>
<dbReference type="AlphaFoldDB" id="A0A9B7D0F3"/>
<accession>A0A9B7D0F3</accession>
<dbReference type="RefSeq" id="XP_020723565.2">
    <property type="nucleotide sequence ID" value="XM_020867906.2"/>
</dbReference>
<dbReference type="Proteomes" id="UP000835206">
    <property type="component" value="Chromosome 1"/>
</dbReference>
<dbReference type="OrthoDB" id="7588182at2759"/>
<evidence type="ECO:0000313" key="2">
    <source>
        <dbReference type="Proteomes" id="UP000835206"/>
    </source>
</evidence>
<sequence length="393" mass="45496">MCCYKFNRCHVDRKGNTISAVVIVGYQESKRGCCAPTFSSISPSADNEPQSNRYQTIKPVKECCSLRKCKYAKSQVETEFCNTQRLLDRIRHLKKSIQELECAQQQIRPRVKERKDAPCQTEDSLRSDVNDFREILDSCIKEMTKLKRFFDDENFWWKIFKKRNFNCCEQKSPHLHGYLDGTMVTLKILEEKIEPNDSFITSTPIKSGSSSHSAKPSTQKRKYREQEGDEVEGRPRKYVDASVNTEEIDDSYQDRNPVVYKKHQDNPGSLKKAKKEDAEVYQEQHDSGEPQTSKDNHVVDTTMRLSRNWYTKNAMGVGNTERPSVTFNSENMAKRSIIAADISTSMDILPNTQYRTIRPSIKSLKNVMERDFSVRNSFPKEQKGKIKKQQGNH</sequence>
<protein>
    <submittedName>
        <fullName evidence="3">Uncharacterized protein LOC100649613</fullName>
    </submittedName>
</protein>
<feature type="region of interest" description="Disordered" evidence="1">
    <location>
        <begin position="199"/>
        <end position="295"/>
    </location>
</feature>
<organism evidence="2 3">
    <name type="scientific">Bombus terrestris</name>
    <name type="common">Buff-tailed bumblebee</name>
    <name type="synonym">Apis terrestris</name>
    <dbReference type="NCBI Taxonomy" id="30195"/>
    <lineage>
        <taxon>Eukaryota</taxon>
        <taxon>Metazoa</taxon>
        <taxon>Ecdysozoa</taxon>
        <taxon>Arthropoda</taxon>
        <taxon>Hexapoda</taxon>
        <taxon>Insecta</taxon>
        <taxon>Pterygota</taxon>
        <taxon>Neoptera</taxon>
        <taxon>Endopterygota</taxon>
        <taxon>Hymenoptera</taxon>
        <taxon>Apocrita</taxon>
        <taxon>Aculeata</taxon>
        <taxon>Apoidea</taxon>
        <taxon>Anthophila</taxon>
        <taxon>Apidae</taxon>
        <taxon>Bombus</taxon>
        <taxon>Bombus</taxon>
    </lineage>
</organism>
<feature type="compositionally biased region" description="Basic and acidic residues" evidence="1">
    <location>
        <begin position="274"/>
        <end position="295"/>
    </location>
</feature>
<feature type="compositionally biased region" description="Basic and acidic residues" evidence="1">
    <location>
        <begin position="373"/>
        <end position="384"/>
    </location>
</feature>
<feature type="region of interest" description="Disordered" evidence="1">
    <location>
        <begin position="373"/>
        <end position="393"/>
    </location>
</feature>
<evidence type="ECO:0000256" key="1">
    <source>
        <dbReference type="SAM" id="MobiDB-lite"/>
    </source>
</evidence>
<name>A0A9B7D0F3_BOMTE</name>
<dbReference type="GeneID" id="100649613"/>
<gene>
    <name evidence="3" type="primary">LOC100649613</name>
</gene>
<proteinExistence type="predicted"/>
<evidence type="ECO:0000313" key="3">
    <source>
        <dbReference type="RefSeq" id="XP_020723565.2"/>
    </source>
</evidence>
<feature type="compositionally biased region" description="Low complexity" evidence="1">
    <location>
        <begin position="207"/>
        <end position="217"/>
    </location>
</feature>
<reference evidence="3" key="1">
    <citation type="submission" date="2025-08" db="UniProtKB">
        <authorList>
            <consortium name="RefSeq"/>
        </authorList>
    </citation>
    <scope>IDENTIFICATION</scope>
</reference>
<dbReference type="KEGG" id="bter:100649613"/>